<dbReference type="EMBL" id="VDGI01000010">
    <property type="protein sequence ID" value="TQR19885.1"/>
    <property type="molecule type" value="Genomic_DNA"/>
</dbReference>
<protein>
    <submittedName>
        <fullName evidence="9">Spore gernimation protein</fullName>
    </submittedName>
</protein>
<dbReference type="PANTHER" id="PTHR34975:SF2">
    <property type="entry name" value="SPORE GERMINATION PROTEIN A2"/>
    <property type="match status" value="1"/>
</dbReference>
<dbReference type="GO" id="GO:0009847">
    <property type="term" value="P:spore germination"/>
    <property type="evidence" value="ECO:0007669"/>
    <property type="project" value="InterPro"/>
</dbReference>
<evidence type="ECO:0000256" key="5">
    <source>
        <dbReference type="ARBA" id="ARBA00022692"/>
    </source>
</evidence>
<sequence>MIEGFIVRGTGVGPISILHVIFLSMTVIGLKNHVTIIPPILQVVGRDGWAAILLAAIFMFPWLFLLLYVHHKSHQLPLKDWLKQRIGKVGYTIILYIIGFYLIVLSAFTIRETLQWVKTTFLPNTPMVLLLTIFTILCILLISTNIQTIAMVNVLVLFGVIVLGFFVAFVNIQVKDYELLRPFFEHGFKPIVTGAVYPASGFVELLLLLFLQHHYKGRIRWYHFAIMLFILMGLTMGPLIGAITEFGPIEAAKQSYPAYEEWGLATIGRFIEHMDFFSVYQWLTGAFIRVGFLLFIVVDLFNLNENRKRIWTMIAPPFFFLSLSLSLLNDDLFLEIKGNYFLICTFVFLIVLSLFLTIVAFASRKTVKNV</sequence>
<feature type="transmembrane region" description="Helical" evidence="8">
    <location>
        <begin position="279"/>
        <end position="298"/>
    </location>
</feature>
<keyword evidence="7 8" id="KW-0472">Membrane</keyword>
<evidence type="ECO:0000256" key="8">
    <source>
        <dbReference type="SAM" id="Phobius"/>
    </source>
</evidence>
<dbReference type="Proteomes" id="UP000316626">
    <property type="component" value="Unassembled WGS sequence"/>
</dbReference>
<comment type="similarity">
    <text evidence="2">Belongs to the amino acid-polyamine-organocation (APC) superfamily. Spore germination protein (SGP) (TC 2.A.3.9) family.</text>
</comment>
<feature type="transmembrane region" description="Helical" evidence="8">
    <location>
        <begin position="190"/>
        <end position="210"/>
    </location>
</feature>
<keyword evidence="4" id="KW-0309">Germination</keyword>
<evidence type="ECO:0000256" key="6">
    <source>
        <dbReference type="ARBA" id="ARBA00022989"/>
    </source>
</evidence>
<dbReference type="GO" id="GO:0016020">
    <property type="term" value="C:membrane"/>
    <property type="evidence" value="ECO:0007669"/>
    <property type="project" value="UniProtKB-SubCell"/>
</dbReference>
<accession>A0A544TR31</accession>
<organism evidence="9 10">
    <name type="scientific">Psychrobacillus vulpis</name>
    <dbReference type="NCBI Taxonomy" id="2325572"/>
    <lineage>
        <taxon>Bacteria</taxon>
        <taxon>Bacillati</taxon>
        <taxon>Bacillota</taxon>
        <taxon>Bacilli</taxon>
        <taxon>Bacillales</taxon>
        <taxon>Bacillaceae</taxon>
        <taxon>Psychrobacillus</taxon>
    </lineage>
</organism>
<evidence type="ECO:0000256" key="7">
    <source>
        <dbReference type="ARBA" id="ARBA00023136"/>
    </source>
</evidence>
<comment type="caution">
    <text evidence="9">The sequence shown here is derived from an EMBL/GenBank/DDBJ whole genome shotgun (WGS) entry which is preliminary data.</text>
</comment>
<dbReference type="InterPro" id="IPR004761">
    <property type="entry name" value="Spore_GerAB"/>
</dbReference>
<dbReference type="AlphaFoldDB" id="A0A544TR31"/>
<feature type="transmembrane region" description="Helical" evidence="8">
    <location>
        <begin position="310"/>
        <end position="328"/>
    </location>
</feature>
<keyword evidence="6 8" id="KW-1133">Transmembrane helix</keyword>
<reference evidence="9 10" key="1">
    <citation type="submission" date="2019-06" db="EMBL/GenBank/DDBJ databases">
        <title>Psychrobacillus vulpis sp. nov., a new species isolated from feces of a red fox that inhabits in The Tablas de Daimiel Natural Park, Albacete, Spain.</title>
        <authorList>
            <person name="Rodriguez M."/>
            <person name="Reina J.C."/>
            <person name="Bejar V."/>
            <person name="Llamas I."/>
        </authorList>
    </citation>
    <scope>NUCLEOTIDE SEQUENCE [LARGE SCALE GENOMIC DNA]</scope>
    <source>
        <strain evidence="9 10">Z8</strain>
    </source>
</reference>
<feature type="transmembrane region" description="Helical" evidence="8">
    <location>
        <begin position="340"/>
        <end position="362"/>
    </location>
</feature>
<evidence type="ECO:0000256" key="3">
    <source>
        <dbReference type="ARBA" id="ARBA00022448"/>
    </source>
</evidence>
<gene>
    <name evidence="9" type="ORF">FG384_10615</name>
</gene>
<keyword evidence="5 8" id="KW-0812">Transmembrane</keyword>
<dbReference type="OrthoDB" id="2381188at2"/>
<evidence type="ECO:0000256" key="1">
    <source>
        <dbReference type="ARBA" id="ARBA00004141"/>
    </source>
</evidence>
<comment type="subcellular location">
    <subcellularLocation>
        <location evidence="1">Membrane</location>
        <topology evidence="1">Multi-pass membrane protein</topology>
    </subcellularLocation>
</comment>
<keyword evidence="10" id="KW-1185">Reference proteome</keyword>
<name>A0A544TR31_9BACI</name>
<evidence type="ECO:0000313" key="9">
    <source>
        <dbReference type="EMBL" id="TQR19885.1"/>
    </source>
</evidence>
<feature type="transmembrane region" description="Helical" evidence="8">
    <location>
        <begin position="121"/>
        <end position="142"/>
    </location>
</feature>
<proteinExistence type="inferred from homology"/>
<dbReference type="NCBIfam" id="TIGR00912">
    <property type="entry name" value="2A0309"/>
    <property type="match status" value="1"/>
</dbReference>
<feature type="transmembrane region" description="Helical" evidence="8">
    <location>
        <begin position="89"/>
        <end position="109"/>
    </location>
</feature>
<dbReference type="PANTHER" id="PTHR34975">
    <property type="entry name" value="SPORE GERMINATION PROTEIN A2"/>
    <property type="match status" value="1"/>
</dbReference>
<feature type="transmembrane region" description="Helical" evidence="8">
    <location>
        <begin position="50"/>
        <end position="69"/>
    </location>
</feature>
<feature type="transmembrane region" description="Helical" evidence="8">
    <location>
        <begin position="222"/>
        <end position="243"/>
    </location>
</feature>
<evidence type="ECO:0000256" key="2">
    <source>
        <dbReference type="ARBA" id="ARBA00007998"/>
    </source>
</evidence>
<feature type="transmembrane region" description="Helical" evidence="8">
    <location>
        <begin position="149"/>
        <end position="170"/>
    </location>
</feature>
<dbReference type="Pfam" id="PF03845">
    <property type="entry name" value="Spore_permease"/>
    <property type="match status" value="1"/>
</dbReference>
<evidence type="ECO:0000256" key="4">
    <source>
        <dbReference type="ARBA" id="ARBA00022544"/>
    </source>
</evidence>
<feature type="transmembrane region" description="Helical" evidence="8">
    <location>
        <begin position="12"/>
        <end position="30"/>
    </location>
</feature>
<evidence type="ECO:0000313" key="10">
    <source>
        <dbReference type="Proteomes" id="UP000316626"/>
    </source>
</evidence>
<keyword evidence="3" id="KW-0813">Transport</keyword>